<dbReference type="InterPro" id="IPR048428">
    <property type="entry name" value="YobI-NTPase"/>
</dbReference>
<evidence type="ECO:0000256" key="1">
    <source>
        <dbReference type="SAM" id="MobiDB-lite"/>
    </source>
</evidence>
<feature type="domain" description="YobI-like P-loop NTPase" evidence="3">
    <location>
        <begin position="182"/>
        <end position="579"/>
    </location>
</feature>
<dbReference type="EMBL" id="CP066007">
    <property type="protein sequence ID" value="QQB46786.1"/>
    <property type="molecule type" value="Genomic_DNA"/>
</dbReference>
<dbReference type="OrthoDB" id="1701659at2"/>
<evidence type="ECO:0000256" key="2">
    <source>
        <dbReference type="SAM" id="Phobius"/>
    </source>
</evidence>
<accession>A0A7T4JVE0</accession>
<dbReference type="Proteomes" id="UP000596145">
    <property type="component" value="Chromosome"/>
</dbReference>
<evidence type="ECO:0000313" key="5">
    <source>
        <dbReference type="Proteomes" id="UP000596145"/>
    </source>
</evidence>
<feature type="region of interest" description="Disordered" evidence="1">
    <location>
        <begin position="405"/>
        <end position="441"/>
    </location>
</feature>
<evidence type="ECO:0000313" key="4">
    <source>
        <dbReference type="EMBL" id="QQB46786.1"/>
    </source>
</evidence>
<organism evidence="4 5">
    <name type="scientific">Corynebacterium glucuronolyticum</name>
    <dbReference type="NCBI Taxonomy" id="39791"/>
    <lineage>
        <taxon>Bacteria</taxon>
        <taxon>Bacillati</taxon>
        <taxon>Actinomycetota</taxon>
        <taxon>Actinomycetes</taxon>
        <taxon>Mycobacteriales</taxon>
        <taxon>Corynebacteriaceae</taxon>
        <taxon>Corynebacterium</taxon>
    </lineage>
</organism>
<sequence>MAADVVFNDEFSDYEGYLGPKYLEESHGIYVEQLLSILADQRCRNIALTGAYGTGKSSVIRGLEAALTVNRDATEKKIWTFLHGRRRERKASKVLSSRKKIAKSVEGLREGIDDCRKKKPLLTGSKENTQANPTADFSKKLSELESNVRMLDTSVEELLTEESYQSGRAMKIPPRDWLPQKPILVSLAPFDLENLGDNEELENRLQREIVKQLIFREDPLRMEKSSLRQIPVIPWWRKRLNNLFFAFLALGLFLLIGQYETISNWIVTGNKPEGDGFQVTSFLGLGFSFFLIFFLLGHVILERPRIKGVSAGPAQLELDDGEHSYFDKYLTELIYYFQVSETDLVIFEDLDRFKNPGIFEALKELNQQLNFALNGEAKKRINKGKDTVIRFIYAVRDSIFADSHESCESSSPVGENDTERTGVAESEGGTSSANKSGRPFMGVSKRMTASYMSSEAARSRTKFFDAIVPVVPFSSKRNAVDLLTNLITISDTGLKDNPLWIEHSQVIQIIAAHAVDYRVMRDITIEFRVFEEVISQQSALGKSRISTLRDRERLLAMVAYKVFELEDFEKIAYGTSKLDSLFSQINLEFLEIQQRIAKRVAEVNEEKQNLGITKERAKELDRKLCMQLAIFEDIPDPEIIYQGRLSIGNEHFDAGDAGFQEFWIKILGENFLHLSDITWMPQTSSAYGQVNQEKVSKGTIAQILRSAQLSRNQVREWKRRHQFDALLLAKLARIIRDGSLSEFLYKSETQIENDVVSEGRKKVLEIVKGGVSTEIAYQLILSGYIDQEFRFYTSTLNESYQTVEALVFMTMNVERCVPRPNFELGEEALEEVTRRLISDFTGRNWAGALNSDLLVYLASFQESSYEKRYKYLRRSILEAAKTLPDTRGAVNSVIAGIFKEGIKGAKSNPGKDEDIRELLFSEIYRSFPDVLNDDLFSQLWGTTKFEVCDYLLKSVRLTHLFISDRLRELISRSGNKLRVLREGSNPEQAVRAVGELNHNDIMMRSLAGLSRVVTKELLNLGNVQITVPALEEIAAFLGDQPTLVNLESWPGFFEQVIKERRRYAYFLSRERIPSIAEGEKYFPAVHNKVVSYIAAELGRETQQTDRLTAELSILLEQAADGVVAESLKGIDERSYPALALNERISPTIPNILRYVSSNKGKMDLTVQNLLTERKLITKNATYAEVVKLRDMVETSEDWAGNDEGCKQLIEYLDSVCKEKSENKEDEFIKADEEIERLINFGGE</sequence>
<feature type="domain" description="YobI-like P-loop NTPase" evidence="3">
    <location>
        <begin position="30"/>
        <end position="65"/>
    </location>
</feature>
<keyword evidence="2" id="KW-0812">Transmembrane</keyword>
<proteinExistence type="predicted"/>
<dbReference type="RefSeq" id="WP_084036440.1">
    <property type="nucleotide sequence ID" value="NZ_CP066007.1"/>
</dbReference>
<dbReference type="AlphaFoldDB" id="A0A7T4JVE0"/>
<reference evidence="4 5" key="1">
    <citation type="submission" date="2020-12" db="EMBL/GenBank/DDBJ databases">
        <title>FDA dAtabase for Regulatory Grade micrObial Sequences (FDA-ARGOS): Supporting development and validation of Infectious Disease Dx tests.</title>
        <authorList>
            <person name="Sproer C."/>
            <person name="Gronow S."/>
            <person name="Severitt S."/>
            <person name="Schroder I."/>
            <person name="Tallon L."/>
            <person name="Sadzewicz L."/>
            <person name="Zhao X."/>
            <person name="Boylan J."/>
            <person name="Ott S."/>
            <person name="Bowen H."/>
            <person name="Vavikolanu K."/>
            <person name="Mehta A."/>
            <person name="Aluvathingal J."/>
            <person name="Nadendla S."/>
            <person name="Lowell S."/>
            <person name="Myers T."/>
            <person name="Yan Y."/>
            <person name="Sichtig H."/>
        </authorList>
    </citation>
    <scope>NUCLEOTIDE SEQUENCE [LARGE SCALE GENOMIC DNA]</scope>
    <source>
        <strain evidence="4 5">FDAARGOS_1053</strain>
    </source>
</reference>
<feature type="transmembrane region" description="Helical" evidence="2">
    <location>
        <begin position="240"/>
        <end position="259"/>
    </location>
</feature>
<dbReference type="Pfam" id="PF20693">
    <property type="entry name" value="YobI-ATPase"/>
    <property type="match status" value="2"/>
</dbReference>
<keyword evidence="2" id="KW-1133">Transmembrane helix</keyword>
<evidence type="ECO:0000259" key="3">
    <source>
        <dbReference type="Pfam" id="PF20693"/>
    </source>
</evidence>
<feature type="transmembrane region" description="Helical" evidence="2">
    <location>
        <begin position="279"/>
        <end position="301"/>
    </location>
</feature>
<keyword evidence="2" id="KW-0472">Membrane</keyword>
<dbReference type="GeneID" id="92758859"/>
<name>A0A7T4JVE0_9CORY</name>
<gene>
    <name evidence="4" type="ORF">I6I10_02290</name>
</gene>
<protein>
    <recommendedName>
        <fullName evidence="3">YobI-like P-loop NTPase domain-containing protein</fullName>
    </recommendedName>
</protein>